<evidence type="ECO:0000313" key="3">
    <source>
        <dbReference type="EMBL" id="KAG2404714.1"/>
    </source>
</evidence>
<protein>
    <submittedName>
        <fullName evidence="3">Protein CHUP1-like protein</fullName>
    </submittedName>
</protein>
<feature type="compositionally biased region" description="Basic and acidic residues" evidence="2">
    <location>
        <begin position="10"/>
        <end position="22"/>
    </location>
</feature>
<evidence type="ECO:0000256" key="2">
    <source>
        <dbReference type="SAM" id="MobiDB-lite"/>
    </source>
</evidence>
<feature type="region of interest" description="Disordered" evidence="2">
    <location>
        <begin position="1"/>
        <end position="28"/>
    </location>
</feature>
<reference evidence="3 4" key="1">
    <citation type="submission" date="2020-05" db="EMBL/GenBank/DDBJ databases">
        <title>Vigna angularis (adzuki bean) Var. LongXiaoDou No. 4 denovo assembly.</title>
        <authorList>
            <person name="Xiang H."/>
        </authorList>
    </citation>
    <scope>NUCLEOTIDE SEQUENCE [LARGE SCALE GENOMIC DNA]</scope>
    <source>
        <tissue evidence="3">Leaf</tissue>
    </source>
</reference>
<evidence type="ECO:0000256" key="1">
    <source>
        <dbReference type="ARBA" id="ARBA00023054"/>
    </source>
</evidence>
<keyword evidence="1" id="KW-0175">Coiled coil</keyword>
<organism evidence="3 4">
    <name type="scientific">Phaseolus angularis</name>
    <name type="common">Azuki bean</name>
    <name type="synonym">Vigna angularis</name>
    <dbReference type="NCBI Taxonomy" id="3914"/>
    <lineage>
        <taxon>Eukaryota</taxon>
        <taxon>Viridiplantae</taxon>
        <taxon>Streptophyta</taxon>
        <taxon>Embryophyta</taxon>
        <taxon>Tracheophyta</taxon>
        <taxon>Spermatophyta</taxon>
        <taxon>Magnoliopsida</taxon>
        <taxon>eudicotyledons</taxon>
        <taxon>Gunneridae</taxon>
        <taxon>Pentapetalae</taxon>
        <taxon>rosids</taxon>
        <taxon>fabids</taxon>
        <taxon>Fabales</taxon>
        <taxon>Fabaceae</taxon>
        <taxon>Papilionoideae</taxon>
        <taxon>50 kb inversion clade</taxon>
        <taxon>NPAAA clade</taxon>
        <taxon>indigoferoid/millettioid clade</taxon>
        <taxon>Phaseoleae</taxon>
        <taxon>Vigna</taxon>
    </lineage>
</organism>
<evidence type="ECO:0000313" key="4">
    <source>
        <dbReference type="Proteomes" id="UP000743370"/>
    </source>
</evidence>
<dbReference type="EMBL" id="JABFOF010000002">
    <property type="protein sequence ID" value="KAG2404714.1"/>
    <property type="molecule type" value="Genomic_DNA"/>
</dbReference>
<dbReference type="PANTHER" id="PTHR31342">
    <property type="entry name" value="PROTEIN CHUP1, CHLOROPLASTIC"/>
    <property type="match status" value="1"/>
</dbReference>
<dbReference type="InterPro" id="IPR040265">
    <property type="entry name" value="CHUP1/IPGA1-like"/>
</dbReference>
<accession>A0A8T0KYF9</accession>
<dbReference type="Proteomes" id="UP000743370">
    <property type="component" value="Unassembled WGS sequence"/>
</dbReference>
<gene>
    <name evidence="3" type="ORF">HKW66_Vig0116360</name>
</gene>
<name>A0A8T0KYF9_PHAAN</name>
<dbReference type="AlphaFoldDB" id="A0A8T0KYF9"/>
<proteinExistence type="predicted"/>
<dbReference type="PANTHER" id="PTHR31342:SF7">
    <property type="entry name" value="PROTEIN CHUP1, CHLOROPLASTIC"/>
    <property type="match status" value="1"/>
</dbReference>
<sequence length="323" mass="36733">MGDSTGRSGVTERFEAIEDQSSRGRTSSEIACSEANRYNPGQSSVAERCEIWQFQAQIWHTSRIHVDLRLVISYPSVLCNVSQTLISSVSSTSFDLACGVPYTTLPFVDERAVLKHFDWSEGKADALREAAFEYLDLMKLENRVSTFIDDPHLPCEAALKKMYSLLEKFLVALYSFTITCCSDSFNDYNVSSYVRGWFSDLRDRNTSAVIESFKGLAAALLSLQMNCLRHDIKKVDFHDENFSVSVSKSANEIVATYTKDDKNFQMLKSTYMALLLLRPSIFHGQSLLWMSFLARLLYLIGVVSNINLMWPNHISGLWLDWWP</sequence>
<dbReference type="GO" id="GO:0009902">
    <property type="term" value="P:chloroplast relocation"/>
    <property type="evidence" value="ECO:0007669"/>
    <property type="project" value="TreeGrafter"/>
</dbReference>
<comment type="caution">
    <text evidence="3">The sequence shown here is derived from an EMBL/GenBank/DDBJ whole genome shotgun (WGS) entry which is preliminary data.</text>
</comment>
<dbReference type="GO" id="GO:0009707">
    <property type="term" value="C:chloroplast outer membrane"/>
    <property type="evidence" value="ECO:0007669"/>
    <property type="project" value="TreeGrafter"/>
</dbReference>